<dbReference type="InParanoid" id="A0A6P9CRI4"/>
<dbReference type="Pfam" id="PF14469">
    <property type="entry name" value="AKAP28"/>
    <property type="match status" value="1"/>
</dbReference>
<keyword evidence="1" id="KW-0175">Coiled coil</keyword>
<dbReference type="GeneID" id="117670601"/>
<accession>A0A6P9CRI4</accession>
<dbReference type="OrthoDB" id="2148342at2759"/>
<name>A0A6P9CRI4_PANGU</name>
<keyword evidence="2" id="KW-1185">Reference proteome</keyword>
<evidence type="ECO:0000313" key="2">
    <source>
        <dbReference type="Proteomes" id="UP001652622"/>
    </source>
</evidence>
<dbReference type="PANTHER" id="PTHR35075:SF1">
    <property type="entry name" value="A-KINASE ANCHOR PROTEIN 14"/>
    <property type="match status" value="1"/>
</dbReference>
<dbReference type="OMA" id="FHYIYCV"/>
<dbReference type="KEGG" id="pgut:117670601"/>
<dbReference type="InterPro" id="IPR053084">
    <property type="entry name" value="AKAP"/>
</dbReference>
<dbReference type="RefSeq" id="XP_034281781.1">
    <property type="nucleotide sequence ID" value="XM_034425890.2"/>
</dbReference>
<dbReference type="Proteomes" id="UP001652622">
    <property type="component" value="Unplaced"/>
</dbReference>
<proteinExistence type="predicted"/>
<dbReference type="CTD" id="158798"/>
<dbReference type="GO" id="GO:0034237">
    <property type="term" value="F:protein kinase A regulatory subunit binding"/>
    <property type="evidence" value="ECO:0007669"/>
    <property type="project" value="TreeGrafter"/>
</dbReference>
<dbReference type="InterPro" id="IPR025663">
    <property type="entry name" value="AKAP_28"/>
</dbReference>
<sequence>MSLDEKYIAIREEEEEEKEKEEDIQEAAASIVGGVIKDAVDKVIALKKEEAGAIYKIRNIAWMRCTDFSIGKGLLQIEDYMKTWELHESWLHWSNYLNNEELQYSTRYYYRVRWSIPTCRKPIPRATACVYFVIEISKIKPRSLPIEVFFVVETNKLIHRPGKTRFKEKWLKDVIESKVVMMETVDF</sequence>
<evidence type="ECO:0000256" key="1">
    <source>
        <dbReference type="SAM" id="Coils"/>
    </source>
</evidence>
<dbReference type="GO" id="GO:0005952">
    <property type="term" value="C:cAMP-dependent protein kinase complex"/>
    <property type="evidence" value="ECO:0007669"/>
    <property type="project" value="TreeGrafter"/>
</dbReference>
<reference evidence="3" key="1">
    <citation type="submission" date="2025-08" db="UniProtKB">
        <authorList>
            <consortium name="RefSeq"/>
        </authorList>
    </citation>
    <scope>IDENTIFICATION</scope>
    <source>
        <tissue evidence="3">Blood</tissue>
    </source>
</reference>
<protein>
    <submittedName>
        <fullName evidence="3">A-kinase anchor protein 14</fullName>
    </submittedName>
</protein>
<dbReference type="PANTHER" id="PTHR35075">
    <property type="entry name" value="A-KINASE ANCHOR PROTEIN 14"/>
    <property type="match status" value="1"/>
</dbReference>
<organism evidence="2 3">
    <name type="scientific">Pantherophis guttatus</name>
    <name type="common">Corn snake</name>
    <name type="synonym">Elaphe guttata</name>
    <dbReference type="NCBI Taxonomy" id="94885"/>
    <lineage>
        <taxon>Eukaryota</taxon>
        <taxon>Metazoa</taxon>
        <taxon>Chordata</taxon>
        <taxon>Craniata</taxon>
        <taxon>Vertebrata</taxon>
        <taxon>Euteleostomi</taxon>
        <taxon>Lepidosauria</taxon>
        <taxon>Squamata</taxon>
        <taxon>Bifurcata</taxon>
        <taxon>Unidentata</taxon>
        <taxon>Episquamata</taxon>
        <taxon>Toxicofera</taxon>
        <taxon>Serpentes</taxon>
        <taxon>Colubroidea</taxon>
        <taxon>Colubridae</taxon>
        <taxon>Colubrinae</taxon>
        <taxon>Pantherophis</taxon>
    </lineage>
</organism>
<dbReference type="AlphaFoldDB" id="A0A6P9CRI4"/>
<feature type="coiled-coil region" evidence="1">
    <location>
        <begin position="3"/>
        <end position="30"/>
    </location>
</feature>
<evidence type="ECO:0000313" key="3">
    <source>
        <dbReference type="RefSeq" id="XP_034281781.1"/>
    </source>
</evidence>
<gene>
    <name evidence="3" type="primary">AKAP14</name>
</gene>